<gene>
    <name evidence="1" type="ORF">H6G81_23070</name>
</gene>
<keyword evidence="2" id="KW-1185">Reference proteome</keyword>
<name>A0ABR8GX58_9CYAN</name>
<evidence type="ECO:0000313" key="1">
    <source>
        <dbReference type="EMBL" id="MBD2607333.1"/>
    </source>
</evidence>
<dbReference type="EMBL" id="JACJTA010000060">
    <property type="protein sequence ID" value="MBD2607333.1"/>
    <property type="molecule type" value="Genomic_DNA"/>
</dbReference>
<evidence type="ECO:0000313" key="2">
    <source>
        <dbReference type="Proteomes" id="UP000660380"/>
    </source>
</evidence>
<protein>
    <submittedName>
        <fullName evidence="1">Uncharacterized protein</fullName>
    </submittedName>
</protein>
<sequence length="50" mass="5537">MSKQHLAKNLKMTSQKQSQLTNEILQGNLIKLIFKLSTPAILGMLLITGV</sequence>
<reference evidence="1 2" key="1">
    <citation type="journal article" date="2020" name="ISME J.">
        <title>Comparative genomics reveals insights into cyanobacterial evolution and habitat adaptation.</title>
        <authorList>
            <person name="Chen M.Y."/>
            <person name="Teng W.K."/>
            <person name="Zhao L."/>
            <person name="Hu C.X."/>
            <person name="Zhou Y.K."/>
            <person name="Han B.P."/>
            <person name="Song L.R."/>
            <person name="Shu W.S."/>
        </authorList>
    </citation>
    <scope>NUCLEOTIDE SEQUENCE [LARGE SCALE GENOMIC DNA]</scope>
    <source>
        <strain evidence="1 2">FACHB-248</strain>
    </source>
</reference>
<comment type="caution">
    <text evidence="1">The sequence shown here is derived from an EMBL/GenBank/DDBJ whole genome shotgun (WGS) entry which is preliminary data.</text>
</comment>
<dbReference type="Proteomes" id="UP000660380">
    <property type="component" value="Unassembled WGS sequence"/>
</dbReference>
<accession>A0ABR8GX58</accession>
<organism evidence="1 2">
    <name type="scientific">Scytonema hofmannii FACHB-248</name>
    <dbReference type="NCBI Taxonomy" id="1842502"/>
    <lineage>
        <taxon>Bacteria</taxon>
        <taxon>Bacillati</taxon>
        <taxon>Cyanobacteriota</taxon>
        <taxon>Cyanophyceae</taxon>
        <taxon>Nostocales</taxon>
        <taxon>Scytonemataceae</taxon>
        <taxon>Scytonema</taxon>
    </lineage>
</organism>
<dbReference type="RefSeq" id="WP_190909849.1">
    <property type="nucleotide sequence ID" value="NZ_JACJTA010000060.1"/>
</dbReference>
<proteinExistence type="predicted"/>